<proteinExistence type="inferred from homology"/>
<dbReference type="PRINTS" id="PR00164">
    <property type="entry name" value="ABC2TRNSPORT"/>
</dbReference>
<dbReference type="GO" id="GO:0015920">
    <property type="term" value="P:lipopolysaccharide transport"/>
    <property type="evidence" value="ECO:0007669"/>
    <property type="project" value="TreeGrafter"/>
</dbReference>
<dbReference type="InterPro" id="IPR047817">
    <property type="entry name" value="ABC2_TM_bact-type"/>
</dbReference>
<evidence type="ECO:0000256" key="5">
    <source>
        <dbReference type="ARBA" id="ARBA00022519"/>
    </source>
</evidence>
<comment type="similarity">
    <text evidence="2 9">Belongs to the ABC-2 integral membrane protein family.</text>
</comment>
<dbReference type="GO" id="GO:0140359">
    <property type="term" value="F:ABC-type transporter activity"/>
    <property type="evidence" value="ECO:0007669"/>
    <property type="project" value="InterPro"/>
</dbReference>
<protein>
    <recommendedName>
        <fullName evidence="9">Transport permease protein</fullName>
    </recommendedName>
</protein>
<dbReference type="Proteomes" id="UP001431186">
    <property type="component" value="Chromosome"/>
</dbReference>
<dbReference type="EMBL" id="AP025285">
    <property type="protein sequence ID" value="BDC90899.1"/>
    <property type="molecule type" value="Genomic_DNA"/>
</dbReference>
<keyword evidence="6 9" id="KW-0812">Transmembrane</keyword>
<evidence type="ECO:0000256" key="3">
    <source>
        <dbReference type="ARBA" id="ARBA00022448"/>
    </source>
</evidence>
<keyword evidence="7 9" id="KW-1133">Transmembrane helix</keyword>
<dbReference type="RefSeq" id="WP_265592276.1">
    <property type="nucleotide sequence ID" value="NZ_AP025285.1"/>
</dbReference>
<dbReference type="Pfam" id="PF01061">
    <property type="entry name" value="ABC2_membrane"/>
    <property type="match status" value="1"/>
</dbReference>
<comment type="subcellular location">
    <subcellularLocation>
        <location evidence="1">Cell inner membrane</location>
        <topology evidence="1">Multi-pass membrane protein</topology>
    </subcellularLocation>
    <subcellularLocation>
        <location evidence="9">Cell membrane</location>
        <topology evidence="9">Multi-pass membrane protein</topology>
    </subcellularLocation>
</comment>
<feature type="transmembrane region" description="Helical" evidence="9">
    <location>
        <begin position="207"/>
        <end position="225"/>
    </location>
</feature>
<keyword evidence="8 9" id="KW-0472">Membrane</keyword>
<evidence type="ECO:0000259" key="10">
    <source>
        <dbReference type="PROSITE" id="PS51012"/>
    </source>
</evidence>
<sequence>MASSHKDPSSIQESVQQVAPVSSGELVAQGSVKTWNTGVKRDAAILQELVRKDFKLKYRRSVLGVAWSVLNPLLMMIVMAVVFTHFMRGANMPANEYPLYLILGNITFGLMSTATNDGMMSIINAAPLLKKVKINRIVFPVQKVLFALVNFALSLVAVVLVMLWSGIGITWNIIFIVPFLIYLVVFCCGLALLLSTLAVFFRDVVHLWSVVLTAWTYLTPIFYTMDILPESLQSLMRFNPMYQLINYFRTIVLWQSTPSFTSNLICLAMALVMLGLGYWVFRRHEHKFILYI</sequence>
<dbReference type="PANTHER" id="PTHR30413">
    <property type="entry name" value="INNER MEMBRANE TRANSPORT PERMEASE"/>
    <property type="match status" value="1"/>
</dbReference>
<feature type="transmembrane region" description="Helical" evidence="9">
    <location>
        <begin position="144"/>
        <end position="167"/>
    </location>
</feature>
<keyword evidence="3 9" id="KW-0813">Transport</keyword>
<evidence type="ECO:0000256" key="1">
    <source>
        <dbReference type="ARBA" id="ARBA00004429"/>
    </source>
</evidence>
<keyword evidence="5" id="KW-0997">Cell inner membrane</keyword>
<evidence type="ECO:0000256" key="2">
    <source>
        <dbReference type="ARBA" id="ARBA00007783"/>
    </source>
</evidence>
<dbReference type="AlphaFoldDB" id="A0AAU9CBH6"/>
<dbReference type="PROSITE" id="PS51012">
    <property type="entry name" value="ABC_TM2"/>
    <property type="match status" value="1"/>
</dbReference>
<accession>A0AAU9CBH6</accession>
<evidence type="ECO:0000256" key="4">
    <source>
        <dbReference type="ARBA" id="ARBA00022475"/>
    </source>
</evidence>
<dbReference type="InterPro" id="IPR013525">
    <property type="entry name" value="ABC2_TM"/>
</dbReference>
<feature type="transmembrane region" description="Helical" evidence="9">
    <location>
        <begin position="61"/>
        <end position="87"/>
    </location>
</feature>
<keyword evidence="4 9" id="KW-1003">Cell membrane</keyword>
<evidence type="ECO:0000256" key="6">
    <source>
        <dbReference type="ARBA" id="ARBA00022692"/>
    </source>
</evidence>
<feature type="transmembrane region" description="Helical" evidence="9">
    <location>
        <begin position="99"/>
        <end position="123"/>
    </location>
</feature>
<evidence type="ECO:0000256" key="9">
    <source>
        <dbReference type="RuleBase" id="RU361157"/>
    </source>
</evidence>
<evidence type="ECO:0000256" key="7">
    <source>
        <dbReference type="ARBA" id="ARBA00022989"/>
    </source>
</evidence>
<keyword evidence="12" id="KW-1185">Reference proteome</keyword>
<gene>
    <name evidence="11" type="primary">rgpC</name>
    <name evidence="11" type="ORF">ATTO_07710</name>
</gene>
<evidence type="ECO:0000256" key="8">
    <source>
        <dbReference type="ARBA" id="ARBA00023136"/>
    </source>
</evidence>
<feature type="transmembrane region" description="Helical" evidence="9">
    <location>
        <begin position="173"/>
        <end position="200"/>
    </location>
</feature>
<feature type="domain" description="ABC transmembrane type-2" evidence="10">
    <location>
        <begin position="63"/>
        <end position="284"/>
    </location>
</feature>
<feature type="transmembrane region" description="Helical" evidence="9">
    <location>
        <begin position="260"/>
        <end position="281"/>
    </location>
</feature>
<dbReference type="PANTHER" id="PTHR30413:SF8">
    <property type="entry name" value="TRANSPORT PERMEASE PROTEIN"/>
    <property type="match status" value="1"/>
</dbReference>
<name>A0AAU9CBH6_9ACTN</name>
<organism evidence="11 12">
    <name type="scientific">Leptogranulimonas caecicola</name>
    <dbReference type="NCBI Taxonomy" id="2894156"/>
    <lineage>
        <taxon>Bacteria</taxon>
        <taxon>Bacillati</taxon>
        <taxon>Actinomycetota</taxon>
        <taxon>Coriobacteriia</taxon>
        <taxon>Coriobacteriales</taxon>
        <taxon>Kribbibacteriaceae</taxon>
        <taxon>Leptogranulimonas</taxon>
    </lineage>
</organism>
<dbReference type="InterPro" id="IPR000412">
    <property type="entry name" value="ABC_2_transport"/>
</dbReference>
<evidence type="ECO:0000313" key="12">
    <source>
        <dbReference type="Proteomes" id="UP001431186"/>
    </source>
</evidence>
<dbReference type="GO" id="GO:0043190">
    <property type="term" value="C:ATP-binding cassette (ABC) transporter complex"/>
    <property type="evidence" value="ECO:0007669"/>
    <property type="project" value="InterPro"/>
</dbReference>
<reference evidence="11" key="1">
    <citation type="submission" date="2021-11" db="EMBL/GenBank/DDBJ databases">
        <title>Complete genome sequence of Atopobiaceae bacterium TOC12.</title>
        <authorList>
            <person name="Morinaga K."/>
            <person name="Kusada H."/>
            <person name="Tamaki H."/>
        </authorList>
    </citation>
    <scope>NUCLEOTIDE SEQUENCE</scope>
    <source>
        <strain evidence="11">TOC12</strain>
    </source>
</reference>
<evidence type="ECO:0000313" key="11">
    <source>
        <dbReference type="EMBL" id="BDC90899.1"/>
    </source>
</evidence>
<dbReference type="KEGG" id="lcal:ATTO_07710"/>